<evidence type="ECO:0000256" key="1">
    <source>
        <dbReference type="SAM" id="MobiDB-lite"/>
    </source>
</evidence>
<evidence type="ECO:0000313" key="3">
    <source>
        <dbReference type="EMBL" id="POS69254.1"/>
    </source>
</evidence>
<feature type="compositionally biased region" description="Pro residues" evidence="1">
    <location>
        <begin position="189"/>
        <end position="207"/>
    </location>
</feature>
<proteinExistence type="predicted"/>
<name>A0A2P5HG89_DIAHE</name>
<organism evidence="3 4">
    <name type="scientific">Diaporthe helianthi</name>
    <dbReference type="NCBI Taxonomy" id="158607"/>
    <lineage>
        <taxon>Eukaryota</taxon>
        <taxon>Fungi</taxon>
        <taxon>Dikarya</taxon>
        <taxon>Ascomycota</taxon>
        <taxon>Pezizomycotina</taxon>
        <taxon>Sordariomycetes</taxon>
        <taxon>Sordariomycetidae</taxon>
        <taxon>Diaporthales</taxon>
        <taxon>Diaporthaceae</taxon>
        <taxon>Diaporthe</taxon>
    </lineage>
</organism>
<feature type="region of interest" description="Disordered" evidence="1">
    <location>
        <begin position="21"/>
        <end position="46"/>
    </location>
</feature>
<feature type="region of interest" description="Disordered" evidence="1">
    <location>
        <begin position="187"/>
        <end position="212"/>
    </location>
</feature>
<feature type="compositionally biased region" description="Basic and acidic residues" evidence="1">
    <location>
        <begin position="26"/>
        <end position="41"/>
    </location>
</feature>
<dbReference type="Pfam" id="PF04681">
    <property type="entry name" value="Bys1"/>
    <property type="match status" value="1"/>
</dbReference>
<dbReference type="Proteomes" id="UP000094444">
    <property type="component" value="Unassembled WGS sequence"/>
</dbReference>
<sequence>MRFAPYVLAALSAAAAGVQAAGDPPDYGKKPDHPDHDDKKPDYHHKGHGHAKVVNFCPYDVYLWSVAWDTDGPYKIGCRQEYVEKYLEGGVTLEIVKDKHNWYYDHDKLILYYKKDYGKVHYDLYDKHGHPFEGHKVALKPEEDYCPAEYWDDGCDIGDGGKKTCDDFADLVLYLCKEYEHDKPKHPKYPPYPPKYPPPKYPDPPEYPVEGNEDEAWQIGSGRTTNQPGSRTPNALAAVRGTQELWLTSLPMALRRLDKRRGSSRCKEKGHWVYIHWVYIHAFSEKRSFS</sequence>
<dbReference type="OrthoDB" id="3682664at2759"/>
<comment type="caution">
    <text evidence="3">The sequence shown here is derived from an EMBL/GenBank/DDBJ whole genome shotgun (WGS) entry which is preliminary data.</text>
</comment>
<accession>A0A2P5HG89</accession>
<protein>
    <submittedName>
        <fullName evidence="3">Bys1 family protein</fullName>
    </submittedName>
</protein>
<keyword evidence="2" id="KW-0732">Signal</keyword>
<reference evidence="3" key="1">
    <citation type="submission" date="2017-09" db="EMBL/GenBank/DDBJ databases">
        <title>Polyketide synthases of a Diaporthe helianthi virulent isolate.</title>
        <authorList>
            <person name="Baroncelli R."/>
        </authorList>
    </citation>
    <scope>NUCLEOTIDE SEQUENCE [LARGE SCALE GENOMIC DNA]</scope>
    <source>
        <strain evidence="3">7/96</strain>
    </source>
</reference>
<dbReference type="InParanoid" id="A0A2P5HG89"/>
<dbReference type="AlphaFoldDB" id="A0A2P5HG89"/>
<evidence type="ECO:0000313" key="4">
    <source>
        <dbReference type="Proteomes" id="UP000094444"/>
    </source>
</evidence>
<dbReference type="PANTHER" id="PTHR36195">
    <property type="entry name" value="DOMAIN PROTEIN, PUTATIVE (AFU_ORTHOLOGUE AFUA_5G01990)-RELATED-RELATED"/>
    <property type="match status" value="1"/>
</dbReference>
<dbReference type="PANTHER" id="PTHR36195:SF4">
    <property type="entry name" value="DOMAIN PROTEIN, PUTATIVE (AFU_ORTHOLOGUE AFUA_5G01990)-RELATED"/>
    <property type="match status" value="1"/>
</dbReference>
<feature type="signal peptide" evidence="2">
    <location>
        <begin position="1"/>
        <end position="20"/>
    </location>
</feature>
<dbReference type="STRING" id="158607.A0A2P5HG89"/>
<evidence type="ECO:0000256" key="2">
    <source>
        <dbReference type="SAM" id="SignalP"/>
    </source>
</evidence>
<dbReference type="InterPro" id="IPR006771">
    <property type="entry name" value="CetA-like"/>
</dbReference>
<dbReference type="EMBL" id="MAVT02002486">
    <property type="protein sequence ID" value="POS69254.1"/>
    <property type="molecule type" value="Genomic_DNA"/>
</dbReference>
<keyword evidence="4" id="KW-1185">Reference proteome</keyword>
<feature type="chain" id="PRO_5015146269" evidence="2">
    <location>
        <begin position="21"/>
        <end position="290"/>
    </location>
</feature>
<gene>
    <name evidence="3" type="ORF">DHEL01_v212350</name>
</gene>